<feature type="transmembrane region" description="Helical" evidence="1">
    <location>
        <begin position="38"/>
        <end position="54"/>
    </location>
</feature>
<evidence type="ECO:0000256" key="1">
    <source>
        <dbReference type="SAM" id="Phobius"/>
    </source>
</evidence>
<evidence type="ECO:0000313" key="2">
    <source>
        <dbReference type="EMBL" id="SSA40376.1"/>
    </source>
</evidence>
<reference evidence="2 3" key="1">
    <citation type="submission" date="2016-10" db="EMBL/GenBank/DDBJ databases">
        <authorList>
            <person name="Cai Z."/>
        </authorList>
    </citation>
    <scope>NUCLEOTIDE SEQUENCE [LARGE SCALE GENOMIC DNA]</scope>
    <source>
        <strain evidence="2 3">CGMCC 1.10826</strain>
    </source>
</reference>
<proteinExistence type="predicted"/>
<sequence>MDTTREQGKARWVTVALVVALLVAGWGIGAFAVDRSEFGLLVAIPAVVVAVLAYQRRGRA</sequence>
<name>A0A2Y9A8S9_9MICO</name>
<accession>A0A2Y9A8S9</accession>
<dbReference type="EMBL" id="UETB01000004">
    <property type="protein sequence ID" value="SSA40376.1"/>
    <property type="molecule type" value="Genomic_DNA"/>
</dbReference>
<organism evidence="2 3">
    <name type="scientific">Georgenia satyanarayanai</name>
    <dbReference type="NCBI Taxonomy" id="860221"/>
    <lineage>
        <taxon>Bacteria</taxon>
        <taxon>Bacillati</taxon>
        <taxon>Actinomycetota</taxon>
        <taxon>Actinomycetes</taxon>
        <taxon>Micrococcales</taxon>
        <taxon>Bogoriellaceae</taxon>
        <taxon>Georgenia</taxon>
    </lineage>
</organism>
<keyword evidence="1" id="KW-0472">Membrane</keyword>
<dbReference type="Proteomes" id="UP000250222">
    <property type="component" value="Unassembled WGS sequence"/>
</dbReference>
<evidence type="ECO:0000313" key="3">
    <source>
        <dbReference type="Proteomes" id="UP000250222"/>
    </source>
</evidence>
<dbReference type="RefSeq" id="WP_146237498.1">
    <property type="nucleotide sequence ID" value="NZ_QKLZ01000004.1"/>
</dbReference>
<keyword evidence="1" id="KW-1133">Transmembrane helix</keyword>
<protein>
    <submittedName>
        <fullName evidence="2">Uncharacterized protein</fullName>
    </submittedName>
</protein>
<keyword evidence="3" id="KW-1185">Reference proteome</keyword>
<dbReference type="AlphaFoldDB" id="A0A2Y9A8S9"/>
<gene>
    <name evidence="2" type="ORF">SAMN05216184_10497</name>
</gene>
<keyword evidence="1" id="KW-0812">Transmembrane</keyword>
<feature type="transmembrane region" description="Helical" evidence="1">
    <location>
        <begin position="12"/>
        <end position="32"/>
    </location>
</feature>